<organism evidence="1 2">
    <name type="scientific">Boeremia exigua</name>
    <dbReference type="NCBI Taxonomy" id="749465"/>
    <lineage>
        <taxon>Eukaryota</taxon>
        <taxon>Fungi</taxon>
        <taxon>Dikarya</taxon>
        <taxon>Ascomycota</taxon>
        <taxon>Pezizomycotina</taxon>
        <taxon>Dothideomycetes</taxon>
        <taxon>Pleosporomycetidae</taxon>
        <taxon>Pleosporales</taxon>
        <taxon>Pleosporineae</taxon>
        <taxon>Didymellaceae</taxon>
        <taxon>Boeremia</taxon>
    </lineage>
</organism>
<protein>
    <submittedName>
        <fullName evidence="1">Uncharacterized protein</fullName>
    </submittedName>
</protein>
<name>A0ACC2I3S2_9PLEO</name>
<dbReference type="EMBL" id="JAPHNI010000566">
    <property type="protein sequence ID" value="KAJ8109830.1"/>
    <property type="molecule type" value="Genomic_DNA"/>
</dbReference>
<accession>A0ACC2I3S2</accession>
<evidence type="ECO:0000313" key="1">
    <source>
        <dbReference type="EMBL" id="KAJ8109830.1"/>
    </source>
</evidence>
<dbReference type="Proteomes" id="UP001153331">
    <property type="component" value="Unassembled WGS sequence"/>
</dbReference>
<evidence type="ECO:0000313" key="2">
    <source>
        <dbReference type="Proteomes" id="UP001153331"/>
    </source>
</evidence>
<gene>
    <name evidence="1" type="ORF">OPT61_g7170</name>
</gene>
<sequence>MQATIKDAPGFASMPVSMHKFMVLTWSAMSYSVYLVSSIGAPRNHHAIFFETERYISGYIFQVTGNIQSGMTFGHRKTTNSEDLASFIDRTFLGTIAESDFARIQPVVETIPPPPKQFNGPKRIDPSRPLRRCQEWTKDAVEALRAHDILRT</sequence>
<proteinExistence type="predicted"/>
<keyword evidence="2" id="KW-1185">Reference proteome</keyword>
<reference evidence="1" key="1">
    <citation type="submission" date="2022-11" db="EMBL/GenBank/DDBJ databases">
        <title>Genome Sequence of Boeremia exigua.</title>
        <authorList>
            <person name="Buettner E."/>
        </authorList>
    </citation>
    <scope>NUCLEOTIDE SEQUENCE</scope>
    <source>
        <strain evidence="1">CU02</strain>
    </source>
</reference>
<comment type="caution">
    <text evidence="1">The sequence shown here is derived from an EMBL/GenBank/DDBJ whole genome shotgun (WGS) entry which is preliminary data.</text>
</comment>